<keyword evidence="1" id="KW-1133">Transmembrane helix</keyword>
<evidence type="ECO:0000313" key="3">
    <source>
        <dbReference type="Proteomes" id="UP000281691"/>
    </source>
</evidence>
<dbReference type="OrthoDB" id="9795854at2"/>
<proteinExistence type="predicted"/>
<dbReference type="PANTHER" id="PTHR35867">
    <property type="entry name" value="PROTEIN RSEC"/>
    <property type="match status" value="1"/>
</dbReference>
<dbReference type="PIRSF" id="PIRSF004923">
    <property type="entry name" value="RseC"/>
    <property type="match status" value="1"/>
</dbReference>
<dbReference type="AlphaFoldDB" id="A0A3N4WIK7"/>
<dbReference type="Proteomes" id="UP000281691">
    <property type="component" value="Unassembled WGS sequence"/>
</dbReference>
<evidence type="ECO:0000313" key="2">
    <source>
        <dbReference type="EMBL" id="RPE85760.1"/>
    </source>
</evidence>
<accession>A0A3N4WIK7</accession>
<reference evidence="2 3" key="1">
    <citation type="submission" date="2018-11" db="EMBL/GenBank/DDBJ databases">
        <title>Genomic Encyclopedia of Type Strains, Phase IV (KMG-IV): sequencing the most valuable type-strain genomes for metagenomic binning, comparative biology and taxonomic classification.</title>
        <authorList>
            <person name="Goeker M."/>
        </authorList>
    </citation>
    <scope>NUCLEOTIDE SEQUENCE [LARGE SCALE GENOMIC DNA]</scope>
    <source>
        <strain evidence="2 3">DSM 27238</strain>
    </source>
</reference>
<dbReference type="RefSeq" id="WP_124210346.1">
    <property type="nucleotide sequence ID" value="NZ_CP016615.1"/>
</dbReference>
<keyword evidence="3" id="KW-1185">Reference proteome</keyword>
<dbReference type="InterPro" id="IPR007359">
    <property type="entry name" value="SigmaE_reg_RseC_MucC"/>
</dbReference>
<feature type="transmembrane region" description="Helical" evidence="1">
    <location>
        <begin position="105"/>
        <end position="122"/>
    </location>
</feature>
<keyword evidence="1" id="KW-0472">Membrane</keyword>
<keyword evidence="1" id="KW-0812">Transmembrane</keyword>
<protein>
    <submittedName>
        <fullName evidence="2">RseC/MucC-like positive regulator of sigma(E)</fullName>
    </submittedName>
</protein>
<name>A0A3N4WIK7_9PAST</name>
<dbReference type="InterPro" id="IPR026268">
    <property type="entry name" value="RseC"/>
</dbReference>
<dbReference type="EMBL" id="RKQP01000001">
    <property type="protein sequence ID" value="RPE85760.1"/>
    <property type="molecule type" value="Genomic_DNA"/>
</dbReference>
<gene>
    <name evidence="2" type="ORF">EDC46_0140</name>
</gene>
<dbReference type="Pfam" id="PF04246">
    <property type="entry name" value="RseC_MucC"/>
    <property type="match status" value="1"/>
</dbReference>
<dbReference type="PANTHER" id="PTHR35867:SF1">
    <property type="entry name" value="PROTEIN RSEC"/>
    <property type="match status" value="1"/>
</dbReference>
<sequence>MMIERATVLHYQNGVAIVQCYAKSGCGGCAGETSCGTKALSALAGEKFAPRFEVKVNEILRPGDQIELGLAEKSLFFSLFWLYGLPLMVILASSLLFSQWIHNELLVALLILVTTAITFFTIKKILSRNIKSDIVPQFVRKI</sequence>
<feature type="transmembrane region" description="Helical" evidence="1">
    <location>
        <begin position="75"/>
        <end position="99"/>
    </location>
</feature>
<organism evidence="2 3">
    <name type="scientific">Vespertiliibacter pulmonis</name>
    <dbReference type="NCBI Taxonomy" id="1443036"/>
    <lineage>
        <taxon>Bacteria</taxon>
        <taxon>Pseudomonadati</taxon>
        <taxon>Pseudomonadota</taxon>
        <taxon>Gammaproteobacteria</taxon>
        <taxon>Pasteurellales</taxon>
        <taxon>Pasteurellaceae</taxon>
        <taxon>Vespertiliibacter</taxon>
    </lineage>
</organism>
<comment type="caution">
    <text evidence="2">The sequence shown here is derived from an EMBL/GenBank/DDBJ whole genome shotgun (WGS) entry which is preliminary data.</text>
</comment>
<evidence type="ECO:0000256" key="1">
    <source>
        <dbReference type="SAM" id="Phobius"/>
    </source>
</evidence>